<organism evidence="1">
    <name type="scientific">marine sediment metagenome</name>
    <dbReference type="NCBI Taxonomy" id="412755"/>
    <lineage>
        <taxon>unclassified sequences</taxon>
        <taxon>metagenomes</taxon>
        <taxon>ecological metagenomes</taxon>
    </lineage>
</organism>
<protein>
    <submittedName>
        <fullName evidence="1">Uncharacterized protein</fullName>
    </submittedName>
</protein>
<dbReference type="EMBL" id="LAZR01000244">
    <property type="protein sequence ID" value="KKN79634.1"/>
    <property type="molecule type" value="Genomic_DNA"/>
</dbReference>
<sequence length="111" mass="12544">MSELTVEQVNRFHALFRRDVASVKTCGNCYSDEIYECHSCCCGTKADVDILIADWHRQREIIEELYDPEPGNCQHCEPIIASSDEGTNHYRHMEGCVMKSAQAAIEKGPHA</sequence>
<reference evidence="1" key="1">
    <citation type="journal article" date="2015" name="Nature">
        <title>Complex archaea that bridge the gap between prokaryotes and eukaryotes.</title>
        <authorList>
            <person name="Spang A."/>
            <person name="Saw J.H."/>
            <person name="Jorgensen S.L."/>
            <person name="Zaremba-Niedzwiedzka K."/>
            <person name="Martijn J."/>
            <person name="Lind A.E."/>
            <person name="van Eijk R."/>
            <person name="Schleper C."/>
            <person name="Guy L."/>
            <person name="Ettema T.J."/>
        </authorList>
    </citation>
    <scope>NUCLEOTIDE SEQUENCE</scope>
</reference>
<proteinExistence type="predicted"/>
<comment type="caution">
    <text evidence="1">The sequence shown here is derived from an EMBL/GenBank/DDBJ whole genome shotgun (WGS) entry which is preliminary data.</text>
</comment>
<evidence type="ECO:0000313" key="1">
    <source>
        <dbReference type="EMBL" id="KKN79634.1"/>
    </source>
</evidence>
<dbReference type="AlphaFoldDB" id="A0A0F9TK13"/>
<gene>
    <name evidence="1" type="ORF">LCGC14_0338380</name>
</gene>
<accession>A0A0F9TK13</accession>
<name>A0A0F9TK13_9ZZZZ</name>